<dbReference type="InterPro" id="IPR003593">
    <property type="entry name" value="AAA+_ATPase"/>
</dbReference>
<dbReference type="Pfam" id="PF01695">
    <property type="entry name" value="IstB_IS21"/>
    <property type="match status" value="1"/>
</dbReference>
<dbReference type="AlphaFoldDB" id="X0TYD0"/>
<dbReference type="GO" id="GO:0005524">
    <property type="term" value="F:ATP binding"/>
    <property type="evidence" value="ECO:0007669"/>
    <property type="project" value="UniProtKB-KW"/>
</dbReference>
<reference evidence="5" key="1">
    <citation type="journal article" date="2014" name="Front. Microbiol.">
        <title>High frequency of phylogenetically diverse reductive dehalogenase-homologous genes in deep subseafloor sedimentary metagenomes.</title>
        <authorList>
            <person name="Kawai M."/>
            <person name="Futagami T."/>
            <person name="Toyoda A."/>
            <person name="Takaki Y."/>
            <person name="Nishi S."/>
            <person name="Hori S."/>
            <person name="Arai W."/>
            <person name="Tsubouchi T."/>
            <person name="Morono Y."/>
            <person name="Uchiyama I."/>
            <person name="Ito T."/>
            <person name="Fujiyama A."/>
            <person name="Inagaki F."/>
            <person name="Takami H."/>
        </authorList>
    </citation>
    <scope>NUCLEOTIDE SEQUENCE</scope>
    <source>
        <strain evidence="5">Expedition CK06-06</strain>
    </source>
</reference>
<evidence type="ECO:0000256" key="3">
    <source>
        <dbReference type="ARBA" id="ARBA00022840"/>
    </source>
</evidence>
<evidence type="ECO:0000259" key="4">
    <source>
        <dbReference type="SMART" id="SM00382"/>
    </source>
</evidence>
<dbReference type="SUPFAM" id="SSF52540">
    <property type="entry name" value="P-loop containing nucleoside triphosphate hydrolases"/>
    <property type="match status" value="1"/>
</dbReference>
<keyword evidence="2" id="KW-0547">Nucleotide-binding</keyword>
<comment type="caution">
    <text evidence="5">The sequence shown here is derived from an EMBL/GenBank/DDBJ whole genome shotgun (WGS) entry which is preliminary data.</text>
</comment>
<protein>
    <recommendedName>
        <fullName evidence="4">AAA+ ATPase domain-containing protein</fullName>
    </recommendedName>
</protein>
<dbReference type="PANTHER" id="PTHR30050">
    <property type="entry name" value="CHROMOSOMAL REPLICATION INITIATOR PROTEIN DNAA"/>
    <property type="match status" value="1"/>
</dbReference>
<dbReference type="PIRSF" id="PIRSF003073">
    <property type="entry name" value="DNAC_TnpB_IstB"/>
    <property type="match status" value="1"/>
</dbReference>
<sequence length="246" mass="28127">MKAYEQTLSLLNTLNLRGAANCLDEVINDAEIRKHSYITVLNTVFTSEISYRVKRRVERNMTSAHFPVIKKIDPFDFGRVKGIGKSEVVNLLDCRWIDNRENVLFFGPPGIGKTHLSIALGVVAVEKGYKVCFERITNLIKLLKTADIQKTSEYRIKKIMKSDLIIIDEIGYTPIEKREANLFFNLISETYEKASLIVSSNKSFDAWAEMMGDSIMTTALLDRLLHHARVFTLDGKSYRIQNKTKE</sequence>
<dbReference type="Gene3D" id="3.40.50.300">
    <property type="entry name" value="P-loop containing nucleotide triphosphate hydrolases"/>
    <property type="match status" value="1"/>
</dbReference>
<accession>X0TYD0</accession>
<dbReference type="InterPro" id="IPR028350">
    <property type="entry name" value="DNAC/IstB-like"/>
</dbReference>
<feature type="non-terminal residue" evidence="5">
    <location>
        <position position="246"/>
    </location>
</feature>
<evidence type="ECO:0000256" key="2">
    <source>
        <dbReference type="ARBA" id="ARBA00022741"/>
    </source>
</evidence>
<dbReference type="PANTHER" id="PTHR30050:SF4">
    <property type="entry name" value="ATP-BINDING PROTEIN RV3427C IN INSERTION SEQUENCE-RELATED"/>
    <property type="match status" value="1"/>
</dbReference>
<dbReference type="InterPro" id="IPR047661">
    <property type="entry name" value="IstB"/>
</dbReference>
<dbReference type="GO" id="GO:0006260">
    <property type="term" value="P:DNA replication"/>
    <property type="evidence" value="ECO:0007669"/>
    <property type="project" value="TreeGrafter"/>
</dbReference>
<gene>
    <name evidence="5" type="ORF">S01H1_19153</name>
</gene>
<evidence type="ECO:0000256" key="1">
    <source>
        <dbReference type="ARBA" id="ARBA00008059"/>
    </source>
</evidence>
<proteinExistence type="inferred from homology"/>
<dbReference type="CDD" id="cd00009">
    <property type="entry name" value="AAA"/>
    <property type="match status" value="1"/>
</dbReference>
<dbReference type="EMBL" id="BARS01010311">
    <property type="protein sequence ID" value="GAF92146.1"/>
    <property type="molecule type" value="Genomic_DNA"/>
</dbReference>
<keyword evidence="3" id="KW-0067">ATP-binding</keyword>
<dbReference type="NCBIfam" id="NF038214">
    <property type="entry name" value="IS21_help_AAA"/>
    <property type="match status" value="1"/>
</dbReference>
<organism evidence="5">
    <name type="scientific">marine sediment metagenome</name>
    <dbReference type="NCBI Taxonomy" id="412755"/>
    <lineage>
        <taxon>unclassified sequences</taxon>
        <taxon>metagenomes</taxon>
        <taxon>ecological metagenomes</taxon>
    </lineage>
</organism>
<dbReference type="SMART" id="SM00382">
    <property type="entry name" value="AAA"/>
    <property type="match status" value="1"/>
</dbReference>
<evidence type="ECO:0000313" key="5">
    <source>
        <dbReference type="EMBL" id="GAF92146.1"/>
    </source>
</evidence>
<dbReference type="InterPro" id="IPR002611">
    <property type="entry name" value="IstB_ATP-bd"/>
</dbReference>
<feature type="domain" description="AAA+ ATPase" evidence="4">
    <location>
        <begin position="99"/>
        <end position="231"/>
    </location>
</feature>
<name>X0TYD0_9ZZZZ</name>
<dbReference type="InterPro" id="IPR027417">
    <property type="entry name" value="P-loop_NTPase"/>
</dbReference>
<comment type="similarity">
    <text evidence="1">Belongs to the IS21/IS1162 putative ATP-binding protein family.</text>
</comment>